<proteinExistence type="predicted"/>
<dbReference type="EMBL" id="CACRXK020000084">
    <property type="protein sequence ID" value="CAB3978018.1"/>
    <property type="molecule type" value="Genomic_DNA"/>
</dbReference>
<sequence>MASSSKRARLDEKIDLVLMKEEADKMLLGVYQELGAGILEQNKMDTAWKSELAAGVFDPNKMDTEWKYEVQYKDGYTQKVAVGHEFQLAKPKIKEPEAQMKGTRFSMNIYDDLCTII</sequence>
<keyword evidence="2" id="KW-1185">Reference proteome</keyword>
<reference evidence="1" key="1">
    <citation type="submission" date="2020-04" db="EMBL/GenBank/DDBJ databases">
        <authorList>
            <person name="Alioto T."/>
            <person name="Alioto T."/>
            <person name="Gomez Garrido J."/>
        </authorList>
    </citation>
    <scope>NUCLEOTIDE SEQUENCE</scope>
    <source>
        <strain evidence="1">A484AB</strain>
    </source>
</reference>
<protein>
    <submittedName>
        <fullName evidence="1">Uncharacterized protein</fullName>
    </submittedName>
</protein>
<dbReference type="Proteomes" id="UP001152795">
    <property type="component" value="Unassembled WGS sequence"/>
</dbReference>
<dbReference type="AlphaFoldDB" id="A0A7D9D6B2"/>
<evidence type="ECO:0000313" key="2">
    <source>
        <dbReference type="Proteomes" id="UP001152795"/>
    </source>
</evidence>
<name>A0A7D9D6B2_PARCT</name>
<accession>A0A7D9D6B2</accession>
<organism evidence="1 2">
    <name type="scientific">Paramuricea clavata</name>
    <name type="common">Red gorgonian</name>
    <name type="synonym">Violescent sea-whip</name>
    <dbReference type="NCBI Taxonomy" id="317549"/>
    <lineage>
        <taxon>Eukaryota</taxon>
        <taxon>Metazoa</taxon>
        <taxon>Cnidaria</taxon>
        <taxon>Anthozoa</taxon>
        <taxon>Octocorallia</taxon>
        <taxon>Malacalcyonacea</taxon>
        <taxon>Plexauridae</taxon>
        <taxon>Paramuricea</taxon>
    </lineage>
</organism>
<gene>
    <name evidence="1" type="ORF">PACLA_8A057557</name>
</gene>
<comment type="caution">
    <text evidence="1">The sequence shown here is derived from an EMBL/GenBank/DDBJ whole genome shotgun (WGS) entry which is preliminary data.</text>
</comment>
<evidence type="ECO:0000313" key="1">
    <source>
        <dbReference type="EMBL" id="CAB3978018.1"/>
    </source>
</evidence>